<sequence>MVSPRILTTVALAFGVIAAPVIRKTDAADGWQLVPREHANVNTSENARQAQALNSKFASLKQQSTCKGDEIACVAGIIAQCKAGQWDLSLECAQGTTCLATPRTDSTGTDLQCTTPDAVGGVMSSLGVQGGINGTDYTTYATDSAISVVLLRTQCSLHHDLGHQPHLLSITIWLLLGVTIQLLLRCQLCTFICKLRAIFRRNLRSLVCGSFQHLRRRGGDCHRDYHSRRRCTHRLAIV</sequence>
<protein>
    <recommendedName>
        <fullName evidence="4">Carbohydrate-binding module family 19 domain-containing protein</fullName>
    </recommendedName>
</protein>
<dbReference type="STRING" id="97359.A0A550BY59"/>
<evidence type="ECO:0000313" key="3">
    <source>
        <dbReference type="Proteomes" id="UP000320762"/>
    </source>
</evidence>
<feature type="signal peptide" evidence="1">
    <location>
        <begin position="1"/>
        <end position="27"/>
    </location>
</feature>
<accession>A0A550BY59</accession>
<dbReference type="EMBL" id="VDMD01000047">
    <property type="protein sequence ID" value="TRM57457.1"/>
    <property type="molecule type" value="Genomic_DNA"/>
</dbReference>
<comment type="caution">
    <text evidence="2">The sequence shown here is derived from an EMBL/GenBank/DDBJ whole genome shotgun (WGS) entry which is preliminary data.</text>
</comment>
<dbReference type="Proteomes" id="UP000320762">
    <property type="component" value="Unassembled WGS sequence"/>
</dbReference>
<reference evidence="2 3" key="1">
    <citation type="journal article" date="2019" name="New Phytol.">
        <title>Comparative genomics reveals unique wood-decay strategies and fruiting body development in the Schizophyllaceae.</title>
        <authorList>
            <person name="Almasi E."/>
            <person name="Sahu N."/>
            <person name="Krizsan K."/>
            <person name="Balint B."/>
            <person name="Kovacs G.M."/>
            <person name="Kiss B."/>
            <person name="Cseklye J."/>
            <person name="Drula E."/>
            <person name="Henrissat B."/>
            <person name="Nagy I."/>
            <person name="Chovatia M."/>
            <person name="Adam C."/>
            <person name="LaButti K."/>
            <person name="Lipzen A."/>
            <person name="Riley R."/>
            <person name="Grigoriev I.V."/>
            <person name="Nagy L.G."/>
        </authorList>
    </citation>
    <scope>NUCLEOTIDE SEQUENCE [LARGE SCALE GENOMIC DNA]</scope>
    <source>
        <strain evidence="2 3">NL-1724</strain>
    </source>
</reference>
<evidence type="ECO:0000256" key="1">
    <source>
        <dbReference type="SAM" id="SignalP"/>
    </source>
</evidence>
<organism evidence="2 3">
    <name type="scientific">Schizophyllum amplum</name>
    <dbReference type="NCBI Taxonomy" id="97359"/>
    <lineage>
        <taxon>Eukaryota</taxon>
        <taxon>Fungi</taxon>
        <taxon>Dikarya</taxon>
        <taxon>Basidiomycota</taxon>
        <taxon>Agaricomycotina</taxon>
        <taxon>Agaricomycetes</taxon>
        <taxon>Agaricomycetidae</taxon>
        <taxon>Agaricales</taxon>
        <taxon>Schizophyllaceae</taxon>
        <taxon>Schizophyllum</taxon>
    </lineage>
</organism>
<evidence type="ECO:0008006" key="4">
    <source>
        <dbReference type="Google" id="ProtNLM"/>
    </source>
</evidence>
<dbReference type="OrthoDB" id="2362516at2759"/>
<keyword evidence="1" id="KW-0732">Signal</keyword>
<keyword evidence="3" id="KW-1185">Reference proteome</keyword>
<evidence type="ECO:0000313" key="2">
    <source>
        <dbReference type="EMBL" id="TRM57457.1"/>
    </source>
</evidence>
<dbReference type="AlphaFoldDB" id="A0A550BY59"/>
<feature type="chain" id="PRO_5021831885" description="Carbohydrate-binding module family 19 domain-containing protein" evidence="1">
    <location>
        <begin position="28"/>
        <end position="238"/>
    </location>
</feature>
<name>A0A550BY59_9AGAR</name>
<gene>
    <name evidence="2" type="ORF">BD626DRAFT_574505</name>
</gene>
<proteinExistence type="predicted"/>